<proteinExistence type="predicted"/>
<evidence type="ECO:0000313" key="2">
    <source>
        <dbReference type="EMBL" id="RIE05692.1"/>
    </source>
</evidence>
<gene>
    <name evidence="2" type="ORF">SMC7_05940</name>
</gene>
<sequence length="209" mass="22858">MSASRKGAWMNLKGLPLSSWSGALVLVLYLGLVMVSYSAYPSSFGPGNWLSDLGDKSLNPDGAVYYRLAPILAGLALMLFFVGLKDWHGGKRSKPRILMSIAQSFGVLGSFALIMTGWFSKDNPVPHLRWSIAGSYMCFGAVVLVGIALLCYTSVPKLFSIFCFLSAAVAITSATYRKAPWLEWLAVFMLMIFVASVSYLTHRHVNQGQ</sequence>
<dbReference type="AlphaFoldDB" id="A0A398CT08"/>
<comment type="caution">
    <text evidence="2">The sequence shown here is derived from an EMBL/GenBank/DDBJ whole genome shotgun (WGS) entry which is preliminary data.</text>
</comment>
<keyword evidence="1" id="KW-0812">Transmembrane</keyword>
<evidence type="ECO:0008006" key="4">
    <source>
        <dbReference type="Google" id="ProtNLM"/>
    </source>
</evidence>
<feature type="transmembrane region" description="Helical" evidence="1">
    <location>
        <begin position="130"/>
        <end position="151"/>
    </location>
</feature>
<feature type="transmembrane region" description="Helical" evidence="1">
    <location>
        <begin position="158"/>
        <end position="176"/>
    </location>
</feature>
<feature type="transmembrane region" description="Helical" evidence="1">
    <location>
        <begin position="64"/>
        <end position="84"/>
    </location>
</feature>
<protein>
    <recommendedName>
        <fullName evidence="4">DUF998 domain-containing protein</fullName>
    </recommendedName>
</protein>
<feature type="transmembrane region" description="Helical" evidence="1">
    <location>
        <begin position="96"/>
        <end position="118"/>
    </location>
</feature>
<feature type="transmembrane region" description="Helical" evidence="1">
    <location>
        <begin position="182"/>
        <end position="201"/>
    </location>
</feature>
<keyword evidence="1" id="KW-0472">Membrane</keyword>
<evidence type="ECO:0000313" key="3">
    <source>
        <dbReference type="Proteomes" id="UP000266328"/>
    </source>
</evidence>
<organism evidence="2 3">
    <name type="scientific">Candidatus Cryosericum terrychapinii</name>
    <dbReference type="NCBI Taxonomy" id="2290919"/>
    <lineage>
        <taxon>Bacteria</taxon>
        <taxon>Pseudomonadati</taxon>
        <taxon>Caldisericota/Cryosericota group</taxon>
        <taxon>Candidatus Cryosericota</taxon>
        <taxon>Candidatus Cryosericia</taxon>
        <taxon>Candidatus Cryosericales</taxon>
        <taxon>Candidatus Cryosericaceae</taxon>
        <taxon>Candidatus Cryosericum</taxon>
    </lineage>
</organism>
<dbReference type="Proteomes" id="UP000266328">
    <property type="component" value="Unassembled WGS sequence"/>
</dbReference>
<name>A0A398CT08_9BACT</name>
<evidence type="ECO:0000256" key="1">
    <source>
        <dbReference type="SAM" id="Phobius"/>
    </source>
</evidence>
<feature type="transmembrane region" description="Helical" evidence="1">
    <location>
        <begin position="20"/>
        <end position="40"/>
    </location>
</feature>
<reference evidence="2 3" key="1">
    <citation type="submission" date="2018-09" db="EMBL/GenBank/DDBJ databases">
        <title>Discovery and Ecogenomic Context for Candidatus Cryosericales, a Global Caldiserica Order Active in Thawing Permafrost.</title>
        <authorList>
            <person name="Martinez M.A."/>
            <person name="Woodcroft B.J."/>
            <person name="Ignacio Espinoza J.C."/>
            <person name="Zayed A."/>
            <person name="Singleton C.M."/>
            <person name="Boyd J."/>
            <person name="Li Y.-F."/>
            <person name="Purvine S."/>
            <person name="Maughan H."/>
            <person name="Hodgkins S.B."/>
            <person name="Anderson D."/>
            <person name="Sederholm M."/>
            <person name="Temperton B."/>
            <person name="Saleska S.R."/>
            <person name="Tyson G.W."/>
            <person name="Rich V.I."/>
        </authorList>
    </citation>
    <scope>NUCLEOTIDE SEQUENCE [LARGE SCALE GENOMIC DNA]</scope>
    <source>
        <strain evidence="2 3">SMC7</strain>
    </source>
</reference>
<dbReference type="EMBL" id="QXIS01000033">
    <property type="protein sequence ID" value="RIE05692.1"/>
    <property type="molecule type" value="Genomic_DNA"/>
</dbReference>
<accession>A0A398CT08</accession>
<keyword evidence="1" id="KW-1133">Transmembrane helix</keyword>
<keyword evidence="3" id="KW-1185">Reference proteome</keyword>